<comment type="subcellular location">
    <subcellularLocation>
        <location evidence="1">Golgi apparatus membrane</location>
        <topology evidence="1">Single-pass type IV membrane protein</topology>
    </subcellularLocation>
</comment>
<evidence type="ECO:0000256" key="7">
    <source>
        <dbReference type="ARBA" id="ARBA00022989"/>
    </source>
</evidence>
<gene>
    <name evidence="11" type="ORF">FGIG_12157</name>
</gene>
<dbReference type="GO" id="GO:0048219">
    <property type="term" value="P:inter-Golgi cisterna vesicle-mediated transport"/>
    <property type="evidence" value="ECO:0007669"/>
    <property type="project" value="TreeGrafter"/>
</dbReference>
<dbReference type="Proteomes" id="UP000316759">
    <property type="component" value="Unassembled WGS sequence"/>
</dbReference>
<dbReference type="GO" id="GO:0015031">
    <property type="term" value="P:protein transport"/>
    <property type="evidence" value="ECO:0007669"/>
    <property type="project" value="UniProtKB-KW"/>
</dbReference>
<dbReference type="GO" id="GO:0006906">
    <property type="term" value="P:vesicle fusion"/>
    <property type="evidence" value="ECO:0007669"/>
    <property type="project" value="TreeGrafter"/>
</dbReference>
<proteinExistence type="inferred from homology"/>
<dbReference type="GO" id="GO:0031201">
    <property type="term" value="C:SNARE complex"/>
    <property type="evidence" value="ECO:0007669"/>
    <property type="project" value="TreeGrafter"/>
</dbReference>
<evidence type="ECO:0000256" key="5">
    <source>
        <dbReference type="ARBA" id="ARBA00022692"/>
    </source>
</evidence>
<keyword evidence="11" id="KW-0675">Receptor</keyword>
<evidence type="ECO:0000256" key="3">
    <source>
        <dbReference type="ARBA" id="ARBA00015612"/>
    </source>
</evidence>
<dbReference type="EMBL" id="SUNJ01000440">
    <property type="protein sequence ID" value="TPP67660.1"/>
    <property type="molecule type" value="Genomic_DNA"/>
</dbReference>
<dbReference type="GO" id="GO:0005801">
    <property type="term" value="C:cis-Golgi network"/>
    <property type="evidence" value="ECO:0007669"/>
    <property type="project" value="InterPro"/>
</dbReference>
<feature type="region of interest" description="Disordered" evidence="10">
    <location>
        <begin position="100"/>
        <end position="164"/>
    </location>
</feature>
<comment type="similarity">
    <text evidence="2">Belongs to the GOSR1 family.</text>
</comment>
<keyword evidence="4" id="KW-0813">Transport</keyword>
<dbReference type="PANTHER" id="PTHR21094:SF2">
    <property type="entry name" value="GOLGI SNAP RECEPTOR COMPLEX MEMBER 1"/>
    <property type="match status" value="1"/>
</dbReference>
<dbReference type="GO" id="GO:0005484">
    <property type="term" value="F:SNAP receptor activity"/>
    <property type="evidence" value="ECO:0007669"/>
    <property type="project" value="TreeGrafter"/>
</dbReference>
<keyword evidence="8" id="KW-0333">Golgi apparatus</keyword>
<evidence type="ECO:0000256" key="9">
    <source>
        <dbReference type="ARBA" id="ARBA00023136"/>
    </source>
</evidence>
<comment type="caution">
    <text evidence="11">The sequence shown here is derived from an EMBL/GenBank/DDBJ whole genome shotgun (WGS) entry which is preliminary data.</text>
</comment>
<evidence type="ECO:0000256" key="10">
    <source>
        <dbReference type="SAM" id="MobiDB-lite"/>
    </source>
</evidence>
<name>A0A504ZEC7_FASGI</name>
<evidence type="ECO:0000256" key="1">
    <source>
        <dbReference type="ARBA" id="ARBA00004409"/>
    </source>
</evidence>
<feature type="compositionally biased region" description="Low complexity" evidence="10">
    <location>
        <begin position="105"/>
        <end position="124"/>
    </location>
</feature>
<keyword evidence="6" id="KW-0653">Protein transport</keyword>
<keyword evidence="5" id="KW-0812">Transmembrane</keyword>
<sequence length="164" mass="18154">MQPCSWEELRLEARSIENELDEKLAALGNLGKLADGGRSKGSLATGNQSHFIVSGLDTAVNYRNENPQTFSNMCSDIEQLLERLTQVNDQMTDLVRKNEAQSLPGSVNTSSTSSSSLLVSTGSNQMTAGQLSQLHTAKRHREILRDYAQEFRQTKTKKRDQPVA</sequence>
<feature type="compositionally biased region" description="Basic and acidic residues" evidence="10">
    <location>
        <begin position="143"/>
        <end position="164"/>
    </location>
</feature>
<keyword evidence="12" id="KW-1185">Reference proteome</keyword>
<protein>
    <recommendedName>
        <fullName evidence="3">Golgi SNAP receptor complex member 1</fullName>
    </recommendedName>
</protein>
<keyword evidence="9" id="KW-0472">Membrane</keyword>
<evidence type="ECO:0000313" key="11">
    <source>
        <dbReference type="EMBL" id="TPP67660.1"/>
    </source>
</evidence>
<organism evidence="11 12">
    <name type="scientific">Fasciola gigantica</name>
    <name type="common">Giant liver fluke</name>
    <dbReference type="NCBI Taxonomy" id="46835"/>
    <lineage>
        <taxon>Eukaryota</taxon>
        <taxon>Metazoa</taxon>
        <taxon>Spiralia</taxon>
        <taxon>Lophotrochozoa</taxon>
        <taxon>Platyhelminthes</taxon>
        <taxon>Trematoda</taxon>
        <taxon>Digenea</taxon>
        <taxon>Plagiorchiida</taxon>
        <taxon>Echinostomata</taxon>
        <taxon>Echinostomatoidea</taxon>
        <taxon>Fasciolidae</taxon>
        <taxon>Fasciola</taxon>
    </lineage>
</organism>
<feature type="compositionally biased region" description="Polar residues" evidence="10">
    <location>
        <begin position="125"/>
        <end position="135"/>
    </location>
</feature>
<evidence type="ECO:0000256" key="2">
    <source>
        <dbReference type="ARBA" id="ARBA00008473"/>
    </source>
</evidence>
<dbReference type="PANTHER" id="PTHR21094">
    <property type="entry name" value="GOS-28 SNARE- RELATED"/>
    <property type="match status" value="1"/>
</dbReference>
<dbReference type="OrthoDB" id="422156at2759"/>
<evidence type="ECO:0000256" key="6">
    <source>
        <dbReference type="ARBA" id="ARBA00022927"/>
    </source>
</evidence>
<dbReference type="AlphaFoldDB" id="A0A504ZEC7"/>
<dbReference type="GO" id="GO:0006888">
    <property type="term" value="P:endoplasmic reticulum to Golgi vesicle-mediated transport"/>
    <property type="evidence" value="ECO:0007669"/>
    <property type="project" value="InterPro"/>
</dbReference>
<evidence type="ECO:0000256" key="4">
    <source>
        <dbReference type="ARBA" id="ARBA00022448"/>
    </source>
</evidence>
<dbReference type="STRING" id="46835.A0A504ZEC7"/>
<evidence type="ECO:0000313" key="12">
    <source>
        <dbReference type="Proteomes" id="UP000316759"/>
    </source>
</evidence>
<dbReference type="InterPro" id="IPR023601">
    <property type="entry name" value="Golgi_SNAP_su1"/>
</dbReference>
<dbReference type="GO" id="GO:0005797">
    <property type="term" value="C:Golgi medial cisterna"/>
    <property type="evidence" value="ECO:0007669"/>
    <property type="project" value="TreeGrafter"/>
</dbReference>
<evidence type="ECO:0000256" key="8">
    <source>
        <dbReference type="ARBA" id="ARBA00023034"/>
    </source>
</evidence>
<keyword evidence="7" id="KW-1133">Transmembrane helix</keyword>
<reference evidence="11 12" key="1">
    <citation type="submission" date="2019-04" db="EMBL/GenBank/DDBJ databases">
        <title>Annotation for the trematode Fasciola gigantica.</title>
        <authorList>
            <person name="Choi Y.-J."/>
        </authorList>
    </citation>
    <scope>NUCLEOTIDE SEQUENCE [LARGE SCALE GENOMIC DNA]</scope>
    <source>
        <strain evidence="11">Uganda_cow_1</strain>
    </source>
</reference>
<accession>A0A504ZEC7</accession>
<dbReference type="GO" id="GO:0000139">
    <property type="term" value="C:Golgi membrane"/>
    <property type="evidence" value="ECO:0007669"/>
    <property type="project" value="UniProtKB-SubCell"/>
</dbReference>